<evidence type="ECO:0000313" key="1">
    <source>
        <dbReference type="EMBL" id="OPX42026.1"/>
    </source>
</evidence>
<dbReference type="STRING" id="48256.CLHUN_40850"/>
<dbReference type="OrthoDB" id="1827197at2"/>
<organism evidence="1 2">
    <name type="scientific">Ruminiclostridium hungatei</name>
    <name type="common">Clostridium hungatei</name>
    <dbReference type="NCBI Taxonomy" id="48256"/>
    <lineage>
        <taxon>Bacteria</taxon>
        <taxon>Bacillati</taxon>
        <taxon>Bacillota</taxon>
        <taxon>Clostridia</taxon>
        <taxon>Eubacteriales</taxon>
        <taxon>Oscillospiraceae</taxon>
        <taxon>Ruminiclostridium</taxon>
    </lineage>
</organism>
<dbReference type="EMBL" id="MZGX01000036">
    <property type="protein sequence ID" value="OPX42026.1"/>
    <property type="molecule type" value="Genomic_DNA"/>
</dbReference>
<evidence type="ECO:0000313" key="2">
    <source>
        <dbReference type="Proteomes" id="UP000191554"/>
    </source>
</evidence>
<comment type="caution">
    <text evidence="1">The sequence shown here is derived from an EMBL/GenBank/DDBJ whole genome shotgun (WGS) entry which is preliminary data.</text>
</comment>
<proteinExistence type="predicted"/>
<name>A0A1V4SEU1_RUMHU</name>
<keyword evidence="2" id="KW-1185">Reference proteome</keyword>
<reference evidence="1 2" key="1">
    <citation type="submission" date="2017-03" db="EMBL/GenBank/DDBJ databases">
        <title>Genome sequence of Clostridium hungatei DSM 14427.</title>
        <authorList>
            <person name="Poehlein A."/>
            <person name="Daniel R."/>
        </authorList>
    </citation>
    <scope>NUCLEOTIDE SEQUENCE [LARGE SCALE GENOMIC DNA]</scope>
    <source>
        <strain evidence="1 2">DSM 14427</strain>
    </source>
</reference>
<accession>A0A1V4SEU1</accession>
<dbReference type="RefSeq" id="WP_080066541.1">
    <property type="nucleotide sequence ID" value="NZ_MZGX01000036.1"/>
</dbReference>
<dbReference type="AlphaFoldDB" id="A0A1V4SEU1"/>
<sequence>MALSQDILLDDAAFSTAASEMAALKTRTETLKTKLEEMYKELATALDTPAGKQVEITAGKVLIKPIEDLLLVIQHISDTLTEIIGTGHYKDVFIKFEQLNQSVTFN</sequence>
<gene>
    <name evidence="1" type="ORF">CLHUN_40850</name>
</gene>
<dbReference type="Proteomes" id="UP000191554">
    <property type="component" value="Unassembled WGS sequence"/>
</dbReference>
<protein>
    <submittedName>
        <fullName evidence="1">Uncharacterized protein</fullName>
    </submittedName>
</protein>